<evidence type="ECO:0000313" key="2">
    <source>
        <dbReference type="Proteomes" id="UP000822688"/>
    </source>
</evidence>
<accession>A0A8T0I6A9</accession>
<protein>
    <submittedName>
        <fullName evidence="1">Uncharacterized protein</fullName>
    </submittedName>
</protein>
<sequence>MGAPSSTTGTSQGKRAPHLASFRKHTLRQLHIICTSFGSRFRKTHFASTRLNCKRCEPHRSLVLPGFSVQFA</sequence>
<organism evidence="1 2">
    <name type="scientific">Ceratodon purpureus</name>
    <name type="common">Fire moss</name>
    <name type="synonym">Dicranum purpureum</name>
    <dbReference type="NCBI Taxonomy" id="3225"/>
    <lineage>
        <taxon>Eukaryota</taxon>
        <taxon>Viridiplantae</taxon>
        <taxon>Streptophyta</taxon>
        <taxon>Embryophyta</taxon>
        <taxon>Bryophyta</taxon>
        <taxon>Bryophytina</taxon>
        <taxon>Bryopsida</taxon>
        <taxon>Dicranidae</taxon>
        <taxon>Pseudoditrichales</taxon>
        <taxon>Ditrichaceae</taxon>
        <taxon>Ceratodon</taxon>
    </lineage>
</organism>
<reference evidence="1" key="1">
    <citation type="submission" date="2020-06" db="EMBL/GenBank/DDBJ databases">
        <title>WGS assembly of Ceratodon purpureus strain R40.</title>
        <authorList>
            <person name="Carey S.B."/>
            <person name="Jenkins J."/>
            <person name="Shu S."/>
            <person name="Lovell J.T."/>
            <person name="Sreedasyam A."/>
            <person name="Maumus F."/>
            <person name="Tiley G.P."/>
            <person name="Fernandez-Pozo N."/>
            <person name="Barry K."/>
            <person name="Chen C."/>
            <person name="Wang M."/>
            <person name="Lipzen A."/>
            <person name="Daum C."/>
            <person name="Saski C.A."/>
            <person name="Payton A.C."/>
            <person name="Mcbreen J.C."/>
            <person name="Conrad R.E."/>
            <person name="Kollar L.M."/>
            <person name="Olsson S."/>
            <person name="Huttunen S."/>
            <person name="Landis J.B."/>
            <person name="Wickett N.J."/>
            <person name="Johnson M.G."/>
            <person name="Rensing S.A."/>
            <person name="Grimwood J."/>
            <person name="Schmutz J."/>
            <person name="Mcdaniel S.F."/>
        </authorList>
    </citation>
    <scope>NUCLEOTIDE SEQUENCE</scope>
    <source>
        <strain evidence="1">R40</strain>
    </source>
</reference>
<keyword evidence="2" id="KW-1185">Reference proteome</keyword>
<comment type="caution">
    <text evidence="1">The sequence shown here is derived from an EMBL/GenBank/DDBJ whole genome shotgun (WGS) entry which is preliminary data.</text>
</comment>
<name>A0A8T0I6A9_CERPU</name>
<proteinExistence type="predicted"/>
<dbReference type="AlphaFoldDB" id="A0A8T0I6A9"/>
<gene>
    <name evidence="1" type="ORF">KC19_5G193400</name>
</gene>
<dbReference type="EMBL" id="CM026425">
    <property type="protein sequence ID" value="KAG0577943.1"/>
    <property type="molecule type" value="Genomic_DNA"/>
</dbReference>
<evidence type="ECO:0000313" key="1">
    <source>
        <dbReference type="EMBL" id="KAG0577943.1"/>
    </source>
</evidence>
<dbReference type="Proteomes" id="UP000822688">
    <property type="component" value="Chromosome 5"/>
</dbReference>